<reference evidence="3" key="2">
    <citation type="submission" date="2019-10" db="EMBL/GenBank/DDBJ databases">
        <title>A de novo genome assembly of a pear dwarfing rootstock.</title>
        <authorList>
            <person name="Wang F."/>
            <person name="Wang J."/>
            <person name="Li S."/>
            <person name="Zhang Y."/>
            <person name="Fang M."/>
            <person name="Ma L."/>
            <person name="Zhao Y."/>
            <person name="Jiang S."/>
        </authorList>
    </citation>
    <scope>NUCLEOTIDE SEQUENCE [LARGE SCALE GENOMIC DNA]</scope>
</reference>
<evidence type="ECO:0000256" key="1">
    <source>
        <dbReference type="SAM" id="MobiDB-lite"/>
    </source>
</evidence>
<accession>A0A5N5I1G8</accession>
<sequence>MVDKNKGESVRDANPHDLKDHFEFAHAIARSWEDVPRNVKKAVMDQVLMSHLIRTRRAMTSTPRLTVTPSLTTIPTTTAIAPAEMDHRSVNPVDPVGPPVLQAAQCTYRHPRTTDHISPSRSTTDASGTRLVKKNTQGPCRQLKTAKVTRVTNGCIPIRYDERHQAAPTAEQHSAVAHDIGHVVWTFCPMRWKSWKAMLEETKNTVRNQLSVALEEGCLKELEDRQDSWVWLCGHFLESGYVKKAKTNKINREKKTFLHYMGSRPFSYRMEARRKKGSKFPEIDVFAEVYVQPGMKSASQLPSNMPIESVDPPEDAGFHIVMALTEEVAGLRSELALYKSQMLMLIQALSSSRLHFPASTTIKLVDLRPVPNQHQDPSNNIPIDFSAFFFFYSFVPAFF</sequence>
<dbReference type="AlphaFoldDB" id="A0A5N5I1G8"/>
<comment type="caution">
    <text evidence="2">The sequence shown here is derived from an EMBL/GenBank/DDBJ whole genome shotgun (WGS) entry which is preliminary data.</text>
</comment>
<gene>
    <name evidence="2" type="ORF">D8674_028489</name>
</gene>
<dbReference type="OrthoDB" id="1665692at2759"/>
<feature type="compositionally biased region" description="Polar residues" evidence="1">
    <location>
        <begin position="116"/>
        <end position="127"/>
    </location>
</feature>
<name>A0A5N5I1G8_9ROSA</name>
<dbReference type="EMBL" id="SMOL01000120">
    <property type="protein sequence ID" value="KAB2632242.1"/>
    <property type="molecule type" value="Genomic_DNA"/>
</dbReference>
<organism evidence="2 3">
    <name type="scientific">Pyrus ussuriensis x Pyrus communis</name>
    <dbReference type="NCBI Taxonomy" id="2448454"/>
    <lineage>
        <taxon>Eukaryota</taxon>
        <taxon>Viridiplantae</taxon>
        <taxon>Streptophyta</taxon>
        <taxon>Embryophyta</taxon>
        <taxon>Tracheophyta</taxon>
        <taxon>Spermatophyta</taxon>
        <taxon>Magnoliopsida</taxon>
        <taxon>eudicotyledons</taxon>
        <taxon>Gunneridae</taxon>
        <taxon>Pentapetalae</taxon>
        <taxon>rosids</taxon>
        <taxon>fabids</taxon>
        <taxon>Rosales</taxon>
        <taxon>Rosaceae</taxon>
        <taxon>Amygdaloideae</taxon>
        <taxon>Maleae</taxon>
        <taxon>Pyrus</taxon>
    </lineage>
</organism>
<keyword evidence="3" id="KW-1185">Reference proteome</keyword>
<reference evidence="2 3" key="3">
    <citation type="submission" date="2019-11" db="EMBL/GenBank/DDBJ databases">
        <title>A de novo genome assembly of a pear dwarfing rootstock.</title>
        <authorList>
            <person name="Wang F."/>
            <person name="Wang J."/>
            <person name="Li S."/>
            <person name="Zhang Y."/>
            <person name="Fang M."/>
            <person name="Ma L."/>
            <person name="Zhao Y."/>
            <person name="Jiang S."/>
        </authorList>
    </citation>
    <scope>NUCLEOTIDE SEQUENCE [LARGE SCALE GENOMIC DNA]</scope>
    <source>
        <strain evidence="2">S2</strain>
        <tissue evidence="2">Leaf</tissue>
    </source>
</reference>
<protein>
    <submittedName>
        <fullName evidence="2">Uncharacterized protein</fullName>
    </submittedName>
</protein>
<reference evidence="2 3" key="1">
    <citation type="submission" date="2019-09" db="EMBL/GenBank/DDBJ databases">
        <authorList>
            <person name="Ou C."/>
        </authorList>
    </citation>
    <scope>NUCLEOTIDE SEQUENCE [LARGE SCALE GENOMIC DNA]</scope>
    <source>
        <strain evidence="2">S2</strain>
        <tissue evidence="2">Leaf</tissue>
    </source>
</reference>
<proteinExistence type="predicted"/>
<feature type="region of interest" description="Disordered" evidence="1">
    <location>
        <begin position="111"/>
        <end position="132"/>
    </location>
</feature>
<evidence type="ECO:0000313" key="3">
    <source>
        <dbReference type="Proteomes" id="UP000327157"/>
    </source>
</evidence>
<evidence type="ECO:0000313" key="2">
    <source>
        <dbReference type="EMBL" id="KAB2632242.1"/>
    </source>
</evidence>
<dbReference type="Proteomes" id="UP000327157">
    <property type="component" value="Chromosome 6"/>
</dbReference>